<dbReference type="PANTHER" id="PTHR30244:SF30">
    <property type="entry name" value="BLR5990 PROTEIN"/>
    <property type="match status" value="1"/>
</dbReference>
<comment type="caution">
    <text evidence="1">The sequence shown here is derived from an EMBL/GenBank/DDBJ whole genome shotgun (WGS) entry which is preliminary data.</text>
</comment>
<dbReference type="Gene3D" id="3.40.640.10">
    <property type="entry name" value="Type I PLP-dependent aspartate aminotransferase-like (Major domain)"/>
    <property type="match status" value="2"/>
</dbReference>
<dbReference type="GO" id="GO:0000271">
    <property type="term" value="P:polysaccharide biosynthetic process"/>
    <property type="evidence" value="ECO:0007669"/>
    <property type="project" value="TreeGrafter"/>
</dbReference>
<evidence type="ECO:0000313" key="1">
    <source>
        <dbReference type="EMBL" id="KKN80661.1"/>
    </source>
</evidence>
<dbReference type="InterPro" id="IPR015421">
    <property type="entry name" value="PyrdxlP-dep_Trfase_major"/>
</dbReference>
<dbReference type="AlphaFoldDB" id="A0A0F9W4R2"/>
<protein>
    <recommendedName>
        <fullName evidence="2">DegT/DnrJ/EryC1/StrS aminotransferase family protein</fullName>
    </recommendedName>
</protein>
<gene>
    <name evidence="1" type="ORF">LCGC14_0327530</name>
</gene>
<dbReference type="InterPro" id="IPR000653">
    <property type="entry name" value="DegT/StrS_aminotransferase"/>
</dbReference>
<dbReference type="Pfam" id="PF01041">
    <property type="entry name" value="DegT_DnrJ_EryC1"/>
    <property type="match status" value="2"/>
</dbReference>
<accession>A0A0F9W4R2</accession>
<dbReference type="GO" id="GO:0008483">
    <property type="term" value="F:transaminase activity"/>
    <property type="evidence" value="ECO:0007669"/>
    <property type="project" value="TreeGrafter"/>
</dbReference>
<dbReference type="GO" id="GO:0030170">
    <property type="term" value="F:pyridoxal phosphate binding"/>
    <property type="evidence" value="ECO:0007669"/>
    <property type="project" value="TreeGrafter"/>
</dbReference>
<proteinExistence type="predicted"/>
<dbReference type="InterPro" id="IPR015424">
    <property type="entry name" value="PyrdxlP-dep_Trfase"/>
</dbReference>
<evidence type="ECO:0008006" key="2">
    <source>
        <dbReference type="Google" id="ProtNLM"/>
    </source>
</evidence>
<organism evidence="1">
    <name type="scientific">marine sediment metagenome</name>
    <dbReference type="NCBI Taxonomy" id="412755"/>
    <lineage>
        <taxon>unclassified sequences</taxon>
        <taxon>metagenomes</taxon>
        <taxon>ecological metagenomes</taxon>
    </lineage>
</organism>
<reference evidence="1" key="1">
    <citation type="journal article" date="2015" name="Nature">
        <title>Complex archaea that bridge the gap between prokaryotes and eukaryotes.</title>
        <authorList>
            <person name="Spang A."/>
            <person name="Saw J.H."/>
            <person name="Jorgensen S.L."/>
            <person name="Zaremba-Niedzwiedzka K."/>
            <person name="Martijn J."/>
            <person name="Lind A.E."/>
            <person name="van Eijk R."/>
            <person name="Schleper C."/>
            <person name="Guy L."/>
            <person name="Ettema T.J."/>
        </authorList>
    </citation>
    <scope>NUCLEOTIDE SEQUENCE</scope>
</reference>
<name>A0A0F9W4R2_9ZZZZ</name>
<sequence>MIPLAEPNLAGNESRYVRQAIASGWISGGGPFVERFEEMVAKACGRRWCVATLTGTDAIHLAQTACGLRRDMRVDMPSMAYIGAANAVKAAGGTIHFRDITDGWTYDRTVLGGVVDAAPAVGIRQEGLVICLSFNGNKTITTGQGGAVLGNELEFGSLVRHLGTMAKTGPYEYDAAGFNYPMTNLTAAMGCAQMERLKPALSRKRDIWRRYREALRPAFPGVRSQSCWMATLRTEKRGAMLAHLRKLGIDARPFWTPLHMLAPYRNCHRDPLPITEAIWDKLVCLPCSTGLTEGDQDKVIAACAAFLSS</sequence>
<dbReference type="EMBL" id="LAZR01000227">
    <property type="protein sequence ID" value="KKN80661.1"/>
    <property type="molecule type" value="Genomic_DNA"/>
</dbReference>
<dbReference type="PANTHER" id="PTHR30244">
    <property type="entry name" value="TRANSAMINASE"/>
    <property type="match status" value="1"/>
</dbReference>
<dbReference type="SUPFAM" id="SSF53383">
    <property type="entry name" value="PLP-dependent transferases"/>
    <property type="match status" value="1"/>
</dbReference>